<dbReference type="InterPro" id="IPR004536">
    <property type="entry name" value="SPS/SelD"/>
</dbReference>
<keyword evidence="8" id="KW-0711">Selenium</keyword>
<evidence type="ECO:0000259" key="10">
    <source>
        <dbReference type="Pfam" id="PF00586"/>
    </source>
</evidence>
<organism evidence="13 14">
    <name type="scientific">Drosophila navojoa</name>
    <name type="common">Fruit fly</name>
    <dbReference type="NCBI Taxonomy" id="7232"/>
    <lineage>
        <taxon>Eukaryota</taxon>
        <taxon>Metazoa</taxon>
        <taxon>Ecdysozoa</taxon>
        <taxon>Arthropoda</taxon>
        <taxon>Hexapoda</taxon>
        <taxon>Insecta</taxon>
        <taxon>Pterygota</taxon>
        <taxon>Neoptera</taxon>
        <taxon>Endopterygota</taxon>
        <taxon>Diptera</taxon>
        <taxon>Brachycera</taxon>
        <taxon>Muscomorpha</taxon>
        <taxon>Ephydroidea</taxon>
        <taxon>Drosophilidae</taxon>
        <taxon>Drosophila</taxon>
    </lineage>
</organism>
<name>A0A484BHQ0_DRONA</name>
<dbReference type="Pfam" id="PF02769">
    <property type="entry name" value="AIRS_C"/>
    <property type="match status" value="1"/>
</dbReference>
<keyword evidence="4" id="KW-0547">Nucleotide-binding</keyword>
<evidence type="ECO:0000256" key="5">
    <source>
        <dbReference type="ARBA" id="ARBA00022777"/>
    </source>
</evidence>
<evidence type="ECO:0000256" key="9">
    <source>
        <dbReference type="PROSITE-ProRule" id="PRU00103"/>
    </source>
</evidence>
<reference evidence="13 14" key="1">
    <citation type="journal article" date="2019" name="J. Hered.">
        <title>An Improved Genome Assembly for Drosophila navojoa, the Basal Species in the mojavensis Cluster.</title>
        <authorList>
            <person name="Vanderlinde T."/>
            <person name="Dupim E.G."/>
            <person name="Nazario-Yepiz N.O."/>
            <person name="Carvalho A.B."/>
        </authorList>
    </citation>
    <scope>NUCLEOTIDE SEQUENCE [LARGE SCALE GENOMIC DNA]</scope>
    <source>
        <strain evidence="13">Navoj_Jal97</strain>
        <tissue evidence="13">Whole organism</tissue>
    </source>
</reference>
<dbReference type="Gene3D" id="3.30.1330.10">
    <property type="entry name" value="PurM-like, N-terminal domain"/>
    <property type="match status" value="1"/>
</dbReference>
<dbReference type="InterPro" id="IPR010918">
    <property type="entry name" value="PurM-like_C_dom"/>
</dbReference>
<dbReference type="InterPro" id="IPR016188">
    <property type="entry name" value="PurM-like_N"/>
</dbReference>
<dbReference type="GO" id="GO:0016301">
    <property type="term" value="F:kinase activity"/>
    <property type="evidence" value="ECO:0007669"/>
    <property type="project" value="UniProtKB-KW"/>
</dbReference>
<proteinExistence type="inferred from homology"/>
<dbReference type="Proteomes" id="UP000295192">
    <property type="component" value="Unassembled WGS sequence"/>
</dbReference>
<feature type="domain" description="PurM-like C-terminal" evidence="11">
    <location>
        <begin position="128"/>
        <end position="224"/>
    </location>
</feature>
<dbReference type="SUPFAM" id="SSF56042">
    <property type="entry name" value="PurM C-terminal domain-like"/>
    <property type="match status" value="1"/>
</dbReference>
<dbReference type="EMBL" id="LSRL02000046">
    <property type="protein sequence ID" value="TDG47325.1"/>
    <property type="molecule type" value="Genomic_DNA"/>
</dbReference>
<dbReference type="InterPro" id="IPR039852">
    <property type="entry name" value="CAND1/CAND2"/>
</dbReference>
<keyword evidence="3" id="KW-0677">Repeat</keyword>
<keyword evidence="6" id="KW-0833">Ubl conjugation pathway</keyword>
<evidence type="ECO:0000313" key="14">
    <source>
        <dbReference type="Proteomes" id="UP000295192"/>
    </source>
</evidence>
<dbReference type="InterPro" id="IPR036921">
    <property type="entry name" value="PurM-like_N_sf"/>
</dbReference>
<dbReference type="InterPro" id="IPR036676">
    <property type="entry name" value="PurM-like_C_sf"/>
</dbReference>
<dbReference type="STRING" id="7232.A0A484BHQ0"/>
<keyword evidence="7" id="KW-0067">ATP-binding</keyword>
<gene>
    <name evidence="13" type="ORF">AWZ03_006318</name>
</gene>
<keyword evidence="2" id="KW-0808">Transferase</keyword>
<protein>
    <recommendedName>
        <fullName evidence="15">TATA-binding protein interacting (TIP20) domain-containing protein</fullName>
    </recommendedName>
</protein>
<evidence type="ECO:0000256" key="4">
    <source>
        <dbReference type="ARBA" id="ARBA00022741"/>
    </source>
</evidence>
<dbReference type="InterPro" id="IPR016024">
    <property type="entry name" value="ARM-type_fold"/>
</dbReference>
<dbReference type="PANTHER" id="PTHR12696">
    <property type="entry name" value="TIP120"/>
    <property type="match status" value="1"/>
</dbReference>
<dbReference type="InterPro" id="IPR021133">
    <property type="entry name" value="HEAT_type_2"/>
</dbReference>
<dbReference type="Pfam" id="PF08623">
    <property type="entry name" value="TIP120"/>
    <property type="match status" value="1"/>
</dbReference>
<feature type="repeat" description="HEAT" evidence="9">
    <location>
        <begin position="250"/>
        <end position="287"/>
    </location>
</feature>
<dbReference type="NCBIfam" id="TIGR00476">
    <property type="entry name" value="selD"/>
    <property type="match status" value="1"/>
</dbReference>
<dbReference type="OrthoDB" id="6260732at2759"/>
<comment type="similarity">
    <text evidence="1">Belongs to the CAND family.</text>
</comment>
<dbReference type="SUPFAM" id="SSF55326">
    <property type="entry name" value="PurM N-terminal domain-like"/>
    <property type="match status" value="1"/>
</dbReference>
<evidence type="ECO:0000256" key="7">
    <source>
        <dbReference type="ARBA" id="ARBA00022840"/>
    </source>
</evidence>
<evidence type="ECO:0008006" key="15">
    <source>
        <dbReference type="Google" id="ProtNLM"/>
    </source>
</evidence>
<dbReference type="Gene3D" id="1.25.10.10">
    <property type="entry name" value="Leucine-rich Repeat Variant"/>
    <property type="match status" value="1"/>
</dbReference>
<evidence type="ECO:0000256" key="2">
    <source>
        <dbReference type="ARBA" id="ARBA00022679"/>
    </source>
</evidence>
<feature type="domain" description="TATA-binding protein interacting (TIP20)" evidence="12">
    <location>
        <begin position="1253"/>
        <end position="1416"/>
    </location>
</feature>
<dbReference type="GO" id="GO:0010265">
    <property type="term" value="P:SCF complex assembly"/>
    <property type="evidence" value="ECO:0007669"/>
    <property type="project" value="InterPro"/>
</dbReference>
<evidence type="ECO:0000259" key="12">
    <source>
        <dbReference type="Pfam" id="PF08623"/>
    </source>
</evidence>
<dbReference type="SUPFAM" id="SSF48371">
    <property type="entry name" value="ARM repeat"/>
    <property type="match status" value="1"/>
</dbReference>
<dbReference type="Pfam" id="PF25782">
    <property type="entry name" value="TPR_CAND1"/>
    <property type="match status" value="1"/>
</dbReference>
<comment type="caution">
    <text evidence="13">The sequence shown here is derived from an EMBL/GenBank/DDBJ whole genome shotgun (WGS) entry which is preliminary data.</text>
</comment>
<evidence type="ECO:0000313" key="13">
    <source>
        <dbReference type="EMBL" id="TDG47325.1"/>
    </source>
</evidence>
<evidence type="ECO:0000259" key="11">
    <source>
        <dbReference type="Pfam" id="PF02769"/>
    </source>
</evidence>
<keyword evidence="14" id="KW-1185">Reference proteome</keyword>
<evidence type="ECO:0000256" key="3">
    <source>
        <dbReference type="ARBA" id="ARBA00022737"/>
    </source>
</evidence>
<evidence type="ECO:0000256" key="1">
    <source>
        <dbReference type="ARBA" id="ARBA00007657"/>
    </source>
</evidence>
<sequence length="1444" mass="160876">MDCAVIPLSRHTDYSLVQTVDFFYPLVDDPEIMGLIAFANVLSDVYAVGVTDIDKIEMLISAPSNLTEKQRDIVVPLIVKGFQRASSNSGCYGNVTIKNIIINPWCIIGGIATAVCLKQDIILPSNGKAGDVLVLTKPLGTQLATSAHIWQKEKNEKYEKLLTEYTSDDIRETFEIAIKSMTYLNRNAALLMKKYEAHAATDITGFGLLGHAKNLMTSTDKDFRFMATNDLMTELQKDSIILDDESEKKVVRMVLKLLEDKNGEVQNLAVKCLGPLVNKVKENQVETIVDSLCGNMMSNVEQLRDISSIGLKTVIAELPQSSNSLAPNVCQRITGKLSIAIEKEDVSVKLESLDILSDLLSRFGEFLVPFHSTILKALNPQLASPRQAVRKRTIVALSVLLVQANSNAYNGVVDHLLEGLENPQNPGAVRTYIQCLASICRQAGHRLCNHIDRSMILLKQYSQRDDDELREFCLQACEAFVLRCPDAITPHIPMILELCLKYVTYDPNYNYEADDGDTGVAMDTEEDEYVDSEEYSDDDDMSWKVRRAAAKCLEVLIATRQELLEEFYRTLSPALIARFKEREENVKSDIFHAYVALLRNTRPADDMAHDPDSMDQVSGPTLLLIEQLPQIIKAIQPLMREKSMKTRQDCFLLLRELLNSLPGALGPHLDSIVPGISYSLNDKGSTSNMKIESLGFLCSLLQGHQPHVFHPHIPLLVPLVVTSVFDPFYKIATEALLVLQQLVKVVRPLGTNAVKSDFDVTPFVGQVYACTLQKLKVTDVDQEVKERAIACMGQIIANMGDLLQSELDVCLPIFMERLKNEVTRLSSVKALTMIAASPLRIDLSPILHDVLPTLGTFLRKNHRALKLHSLDLINKIVINYSSNFEPSVLQSAIVEIPGLISDSDLHVAQYSLTLLSTTARRQPQALVGIHEKFLPSVLILVRSPLLQGTALQCTLDLFQALVQAQLTGLDYHSLVSKLMEPVLKGSDPSARNPNEQLQLHKQAYHSSAKCIAALTQQCPQVATPLATQLMSELQKRSNKDTQIIFCLLTIGEIGRHFDLSSIQVLPQTIIECFGATSEDVKAAASHALGAVSVGSLQTYLPLILKEIEAQPKRQYLLLHSLKEVISSLSVTPNGLAQLLPSVPSIWAQLFKHCECSEEGSRNVVAECLGKLVLVNPEELLPQLQQALRSESATMRTVVVSSVKFTISDQPQPIDMLLKQSIGDFLFALRDPDPQVRRVALVAFNSAVHNKPSLVRDLLPTLLPWLYSETKVKSELIREVEMGPFKHTVDDGLDIRKAAFECMYTLLEQGLDRVDVMQFMDHVQAGLSDHYDIKMLTYLMTARLAVLCPDKVLLRLDQFVQQLRDTCTHKVKANSVKQEYEKQDELKRSALRAVSALSQIPKANKNQQLLDFLKSIKETPELCKIYDYVQKDSITGNSDIAMDQT</sequence>
<keyword evidence="5" id="KW-0418">Kinase</keyword>
<dbReference type="InterPro" id="IPR011989">
    <property type="entry name" value="ARM-like"/>
</dbReference>
<dbReference type="InterPro" id="IPR013932">
    <property type="entry name" value="TATA-bd_TIP120"/>
</dbReference>
<dbReference type="OMA" id="AYIPHFQ"/>
<accession>A0A484BHQ0</accession>
<dbReference type="Pfam" id="PF00586">
    <property type="entry name" value="AIRS"/>
    <property type="match status" value="1"/>
</dbReference>
<feature type="domain" description="PurM-like N-terminal" evidence="10">
    <location>
        <begin position="2"/>
        <end position="91"/>
    </location>
</feature>
<dbReference type="GO" id="GO:0005524">
    <property type="term" value="F:ATP binding"/>
    <property type="evidence" value="ECO:0007669"/>
    <property type="project" value="UniProtKB-KW"/>
</dbReference>
<dbReference type="PROSITE" id="PS50077">
    <property type="entry name" value="HEAT_REPEAT"/>
    <property type="match status" value="1"/>
</dbReference>
<evidence type="ECO:0000256" key="6">
    <source>
        <dbReference type="ARBA" id="ARBA00022786"/>
    </source>
</evidence>
<evidence type="ECO:0000256" key="8">
    <source>
        <dbReference type="ARBA" id="ARBA00023266"/>
    </source>
</evidence>